<comment type="caution">
    <text evidence="1">The sequence shown here is derived from an EMBL/GenBank/DDBJ whole genome shotgun (WGS) entry which is preliminary data.</text>
</comment>
<organism evidence="1 2">
    <name type="scientific">Smallanthus sonchifolius</name>
    <dbReference type="NCBI Taxonomy" id="185202"/>
    <lineage>
        <taxon>Eukaryota</taxon>
        <taxon>Viridiplantae</taxon>
        <taxon>Streptophyta</taxon>
        <taxon>Embryophyta</taxon>
        <taxon>Tracheophyta</taxon>
        <taxon>Spermatophyta</taxon>
        <taxon>Magnoliopsida</taxon>
        <taxon>eudicotyledons</taxon>
        <taxon>Gunneridae</taxon>
        <taxon>Pentapetalae</taxon>
        <taxon>asterids</taxon>
        <taxon>campanulids</taxon>
        <taxon>Asterales</taxon>
        <taxon>Asteraceae</taxon>
        <taxon>Asteroideae</taxon>
        <taxon>Heliantheae alliance</taxon>
        <taxon>Millerieae</taxon>
        <taxon>Smallanthus</taxon>
    </lineage>
</organism>
<evidence type="ECO:0000313" key="2">
    <source>
        <dbReference type="Proteomes" id="UP001056120"/>
    </source>
</evidence>
<gene>
    <name evidence="1" type="ORF">L1987_48299</name>
</gene>
<dbReference type="EMBL" id="CM042033">
    <property type="protein sequence ID" value="KAI3773767.1"/>
    <property type="molecule type" value="Genomic_DNA"/>
</dbReference>
<protein>
    <submittedName>
        <fullName evidence="1">Uncharacterized protein</fullName>
    </submittedName>
</protein>
<evidence type="ECO:0000313" key="1">
    <source>
        <dbReference type="EMBL" id="KAI3773767.1"/>
    </source>
</evidence>
<reference evidence="2" key="1">
    <citation type="journal article" date="2022" name="Mol. Ecol. Resour.">
        <title>The genomes of chicory, endive, great burdock and yacon provide insights into Asteraceae palaeo-polyploidization history and plant inulin production.</title>
        <authorList>
            <person name="Fan W."/>
            <person name="Wang S."/>
            <person name="Wang H."/>
            <person name="Wang A."/>
            <person name="Jiang F."/>
            <person name="Liu H."/>
            <person name="Zhao H."/>
            <person name="Xu D."/>
            <person name="Zhang Y."/>
        </authorList>
    </citation>
    <scope>NUCLEOTIDE SEQUENCE [LARGE SCALE GENOMIC DNA]</scope>
    <source>
        <strain evidence="2">cv. Yunnan</strain>
    </source>
</reference>
<proteinExistence type="predicted"/>
<name>A0ACB9FRM4_9ASTR</name>
<dbReference type="Proteomes" id="UP001056120">
    <property type="component" value="Linkage Group LG16"/>
</dbReference>
<reference evidence="1 2" key="2">
    <citation type="journal article" date="2022" name="Mol. Ecol. Resour.">
        <title>The genomes of chicory, endive, great burdock and yacon provide insights into Asteraceae paleo-polyploidization history and plant inulin production.</title>
        <authorList>
            <person name="Fan W."/>
            <person name="Wang S."/>
            <person name="Wang H."/>
            <person name="Wang A."/>
            <person name="Jiang F."/>
            <person name="Liu H."/>
            <person name="Zhao H."/>
            <person name="Xu D."/>
            <person name="Zhang Y."/>
        </authorList>
    </citation>
    <scope>NUCLEOTIDE SEQUENCE [LARGE SCALE GENOMIC DNA]</scope>
    <source>
        <strain evidence="2">cv. Yunnan</strain>
        <tissue evidence="1">Leaves</tissue>
    </source>
</reference>
<accession>A0ACB9FRM4</accession>
<sequence length="132" mass="15196">MVFTHSSSHHVLITLSFGLMVMMRIIMDRALRPKGEVYLLQQASSSWRINCIEVGSRHEFESTEVIDYQNGVRIVVDWLEHSPDSDALVPGVSCCDSGKIDMRKGDQRSLNIMRRCLISRMIHELDKFDSRK</sequence>
<keyword evidence="2" id="KW-1185">Reference proteome</keyword>